<name>A0AAV9HLN1_9PEZI</name>
<gene>
    <name evidence="2" type="ORF">QBC42DRAFT_204864</name>
</gene>
<dbReference type="Proteomes" id="UP001321749">
    <property type="component" value="Unassembled WGS sequence"/>
</dbReference>
<reference evidence="2" key="1">
    <citation type="journal article" date="2023" name="Mol. Phylogenet. Evol.">
        <title>Genome-scale phylogeny and comparative genomics of the fungal order Sordariales.</title>
        <authorList>
            <person name="Hensen N."/>
            <person name="Bonometti L."/>
            <person name="Westerberg I."/>
            <person name="Brannstrom I.O."/>
            <person name="Guillou S."/>
            <person name="Cros-Aarteil S."/>
            <person name="Calhoun S."/>
            <person name="Haridas S."/>
            <person name="Kuo A."/>
            <person name="Mondo S."/>
            <person name="Pangilinan J."/>
            <person name="Riley R."/>
            <person name="LaButti K."/>
            <person name="Andreopoulos B."/>
            <person name="Lipzen A."/>
            <person name="Chen C."/>
            <person name="Yan M."/>
            <person name="Daum C."/>
            <person name="Ng V."/>
            <person name="Clum A."/>
            <person name="Steindorff A."/>
            <person name="Ohm R.A."/>
            <person name="Martin F."/>
            <person name="Silar P."/>
            <person name="Natvig D.O."/>
            <person name="Lalanne C."/>
            <person name="Gautier V."/>
            <person name="Ament-Velasquez S.L."/>
            <person name="Kruys A."/>
            <person name="Hutchinson M.I."/>
            <person name="Powell A.J."/>
            <person name="Barry K."/>
            <person name="Miller A.N."/>
            <person name="Grigoriev I.V."/>
            <person name="Debuchy R."/>
            <person name="Gladieux P."/>
            <person name="Hiltunen Thoren M."/>
            <person name="Johannesson H."/>
        </authorList>
    </citation>
    <scope>NUCLEOTIDE SEQUENCE</scope>
    <source>
        <strain evidence="2">PSN324</strain>
    </source>
</reference>
<accession>A0AAV9HLN1</accession>
<dbReference type="PANTHER" id="PTHR21581">
    <property type="entry name" value="D-ALANYL-D-ALANINE CARBOXYPEPTIDASE"/>
    <property type="match status" value="1"/>
</dbReference>
<comment type="caution">
    <text evidence="2">The sequence shown here is derived from an EMBL/GenBank/DDBJ whole genome shotgun (WGS) entry which is preliminary data.</text>
</comment>
<evidence type="ECO:0008006" key="4">
    <source>
        <dbReference type="Google" id="ProtNLM"/>
    </source>
</evidence>
<dbReference type="AlphaFoldDB" id="A0AAV9HLN1"/>
<dbReference type="PANTHER" id="PTHR21581:SF6">
    <property type="entry name" value="TRAFFICKING PROTEIN PARTICLE COMPLEX SUBUNIT 12"/>
    <property type="match status" value="1"/>
</dbReference>
<dbReference type="EMBL" id="MU865002">
    <property type="protein sequence ID" value="KAK4460919.1"/>
    <property type="molecule type" value="Genomic_DNA"/>
</dbReference>
<feature type="region of interest" description="Disordered" evidence="1">
    <location>
        <begin position="1"/>
        <end position="124"/>
    </location>
</feature>
<evidence type="ECO:0000313" key="3">
    <source>
        <dbReference type="Proteomes" id="UP001321749"/>
    </source>
</evidence>
<evidence type="ECO:0000313" key="2">
    <source>
        <dbReference type="EMBL" id="KAK4460919.1"/>
    </source>
</evidence>
<reference evidence="2" key="2">
    <citation type="submission" date="2023-06" db="EMBL/GenBank/DDBJ databases">
        <authorList>
            <consortium name="Lawrence Berkeley National Laboratory"/>
            <person name="Mondo S.J."/>
            <person name="Hensen N."/>
            <person name="Bonometti L."/>
            <person name="Westerberg I."/>
            <person name="Brannstrom I.O."/>
            <person name="Guillou S."/>
            <person name="Cros-Aarteil S."/>
            <person name="Calhoun S."/>
            <person name="Haridas S."/>
            <person name="Kuo A."/>
            <person name="Pangilinan J."/>
            <person name="Riley R."/>
            <person name="Labutti K."/>
            <person name="Andreopoulos B."/>
            <person name="Lipzen A."/>
            <person name="Chen C."/>
            <person name="Yanf M."/>
            <person name="Daum C."/>
            <person name="Ng V."/>
            <person name="Clum A."/>
            <person name="Steindorff A."/>
            <person name="Ohm R."/>
            <person name="Martin F."/>
            <person name="Silar P."/>
            <person name="Natvig D."/>
            <person name="Lalanne C."/>
            <person name="Gautier V."/>
            <person name="Ament-Velasquez S.L."/>
            <person name="Kruys A."/>
            <person name="Hutchinson M.I."/>
            <person name="Powell A.J."/>
            <person name="Barry K."/>
            <person name="Miller A.N."/>
            <person name="Grigoriev I.V."/>
            <person name="Debuchy R."/>
            <person name="Gladieux P."/>
            <person name="Thoren M.H."/>
            <person name="Johannesson H."/>
        </authorList>
    </citation>
    <scope>NUCLEOTIDE SEQUENCE</scope>
    <source>
        <strain evidence="2">PSN324</strain>
    </source>
</reference>
<dbReference type="GO" id="GO:0030008">
    <property type="term" value="C:TRAPP complex"/>
    <property type="evidence" value="ECO:0007669"/>
    <property type="project" value="TreeGrafter"/>
</dbReference>
<organism evidence="2 3">
    <name type="scientific">Cladorrhinum samala</name>
    <dbReference type="NCBI Taxonomy" id="585594"/>
    <lineage>
        <taxon>Eukaryota</taxon>
        <taxon>Fungi</taxon>
        <taxon>Dikarya</taxon>
        <taxon>Ascomycota</taxon>
        <taxon>Pezizomycotina</taxon>
        <taxon>Sordariomycetes</taxon>
        <taxon>Sordariomycetidae</taxon>
        <taxon>Sordariales</taxon>
        <taxon>Podosporaceae</taxon>
        <taxon>Cladorrhinum</taxon>
    </lineage>
</organism>
<keyword evidence="3" id="KW-1185">Reference proteome</keyword>
<dbReference type="GO" id="GO:0005794">
    <property type="term" value="C:Golgi apparatus"/>
    <property type="evidence" value="ECO:0007669"/>
    <property type="project" value="TreeGrafter"/>
</dbReference>
<proteinExistence type="predicted"/>
<evidence type="ECO:0000256" key="1">
    <source>
        <dbReference type="SAM" id="MobiDB-lite"/>
    </source>
</evidence>
<feature type="compositionally biased region" description="Pro residues" evidence="1">
    <location>
        <begin position="57"/>
        <end position="74"/>
    </location>
</feature>
<sequence>MSEPEPSGQKGHARTKSAVKATRPRSSTKGPLDVDDVPLISPSITSPAVSAPLNVPLAPPAARPLSPNLPPPRQPRMAPLSHHGPRSPGPHPRTPGTTSPNFPRSPALSPAPATPGMRRGPSRPKDFAYLLRPEIYHPLTPLNVPPAFRNQSGKISPDTPIPDLVARGLFRAAAIAATQALTGTGDPAVLPQPEPTDHARIFDLLYTRLACLTLIDCASLAAQEVKALGDLNSPFYFEETPSGGAVHIVPWELRVLNIRLTAMGFGDLRRAIMSFYELAREARANLGDAVAQHDNSAKELWKDRLADLGVRVAGALVEMDDLRGAAEHLSGVKGANGDGEGKMAMSRALLFLRLGDVESARGCVVVGGGGGGDNRAKGDCTVAEKVVLALCDMADGEYGVALRRWEELREETDDEMVGVNTAVCLLYLGRMQEGRALLEGLVGEGRASHTLLFNLTTMYELCTERSKGLKVKLSEKVAAIGEHEKTNADFKL</sequence>
<feature type="compositionally biased region" description="Low complexity" evidence="1">
    <location>
        <begin position="47"/>
        <end position="56"/>
    </location>
</feature>
<protein>
    <recommendedName>
        <fullName evidence="4">Trafficking protein particle complex subunit 12</fullName>
    </recommendedName>
</protein>